<organism evidence="3 4">
    <name type="scientific">Diatraea saccharalis</name>
    <name type="common">sugarcane borer</name>
    <dbReference type="NCBI Taxonomy" id="40085"/>
    <lineage>
        <taxon>Eukaryota</taxon>
        <taxon>Metazoa</taxon>
        <taxon>Ecdysozoa</taxon>
        <taxon>Arthropoda</taxon>
        <taxon>Hexapoda</taxon>
        <taxon>Insecta</taxon>
        <taxon>Pterygota</taxon>
        <taxon>Neoptera</taxon>
        <taxon>Endopterygota</taxon>
        <taxon>Lepidoptera</taxon>
        <taxon>Glossata</taxon>
        <taxon>Ditrysia</taxon>
        <taxon>Pyraloidea</taxon>
        <taxon>Crambidae</taxon>
        <taxon>Crambinae</taxon>
        <taxon>Diatraea</taxon>
    </lineage>
</organism>
<dbReference type="SUPFAM" id="SSF57716">
    <property type="entry name" value="Glucocorticoid receptor-like (DNA-binding domain)"/>
    <property type="match status" value="1"/>
</dbReference>
<dbReference type="EMBL" id="OU893339">
    <property type="protein sequence ID" value="CAG9796020.1"/>
    <property type="molecule type" value="Genomic_DNA"/>
</dbReference>
<proteinExistence type="predicted"/>
<evidence type="ECO:0000256" key="1">
    <source>
        <dbReference type="SAM" id="MobiDB-lite"/>
    </source>
</evidence>
<sequence length="266" mass="30390">MELFLPIKVTKGDKLPQKVCDRCSFILNDIYQFCNIAIETQVRLRSMLLHVGINLSDSIDLSIPKREEQLPKISSLTRTEQGTQTDDISCKEIGSEQVKEEPKSPLPTSPFPIKRESSVESDHYDPSSVFSDSSEDMSLIALKRKKRGRKQKINLEHKVDEKDCQEGDRGKSNNSTPMTRRRKKVNNHNVTVHEKLPNDIAVDLIRKSKDSLKNKIKSESVLNKCDNDTSQSSVVVKKEPTVEDTYQCCICFAKCYSRSDILQHYR</sequence>
<protein>
    <recommendedName>
        <fullName evidence="2">ZAD domain-containing protein</fullName>
    </recommendedName>
</protein>
<reference evidence="3" key="2">
    <citation type="submission" date="2022-10" db="EMBL/GenBank/DDBJ databases">
        <authorList>
            <consortium name="ENA_rothamsted_submissions"/>
            <consortium name="culmorum"/>
            <person name="King R."/>
        </authorList>
    </citation>
    <scope>NUCLEOTIDE SEQUENCE</scope>
</reference>
<dbReference type="OrthoDB" id="3437960at2759"/>
<evidence type="ECO:0000259" key="2">
    <source>
        <dbReference type="Pfam" id="PF07776"/>
    </source>
</evidence>
<keyword evidence="4" id="KW-1185">Reference proteome</keyword>
<evidence type="ECO:0000313" key="4">
    <source>
        <dbReference type="Proteomes" id="UP001153714"/>
    </source>
</evidence>
<dbReference type="GO" id="GO:0005634">
    <property type="term" value="C:nucleus"/>
    <property type="evidence" value="ECO:0007669"/>
    <property type="project" value="InterPro"/>
</dbReference>
<feature type="region of interest" description="Disordered" evidence="1">
    <location>
        <begin position="151"/>
        <end position="185"/>
    </location>
</feature>
<gene>
    <name evidence="3" type="ORF">DIATSA_LOCUS13245</name>
</gene>
<dbReference type="Pfam" id="PF07776">
    <property type="entry name" value="zf-AD"/>
    <property type="match status" value="1"/>
</dbReference>
<feature type="domain" description="ZAD" evidence="2">
    <location>
        <begin position="4"/>
        <end position="46"/>
    </location>
</feature>
<dbReference type="AlphaFoldDB" id="A0A9N9RG83"/>
<feature type="compositionally biased region" description="Basic and acidic residues" evidence="1">
    <location>
        <begin position="94"/>
        <end position="103"/>
    </location>
</feature>
<dbReference type="GO" id="GO:0008270">
    <property type="term" value="F:zinc ion binding"/>
    <property type="evidence" value="ECO:0007669"/>
    <property type="project" value="InterPro"/>
</dbReference>
<reference evidence="3" key="1">
    <citation type="submission" date="2021-12" db="EMBL/GenBank/DDBJ databases">
        <authorList>
            <person name="King R."/>
        </authorList>
    </citation>
    <scope>NUCLEOTIDE SEQUENCE</scope>
</reference>
<dbReference type="InterPro" id="IPR012934">
    <property type="entry name" value="Znf_AD"/>
</dbReference>
<accession>A0A9N9RG83</accession>
<dbReference type="Proteomes" id="UP001153714">
    <property type="component" value="Chromosome 8"/>
</dbReference>
<name>A0A9N9RG83_9NEOP</name>
<feature type="region of interest" description="Disordered" evidence="1">
    <location>
        <begin position="94"/>
        <end position="132"/>
    </location>
</feature>
<feature type="compositionally biased region" description="Basic and acidic residues" evidence="1">
    <location>
        <begin position="113"/>
        <end position="125"/>
    </location>
</feature>
<evidence type="ECO:0000313" key="3">
    <source>
        <dbReference type="EMBL" id="CAG9796020.1"/>
    </source>
</evidence>
<feature type="compositionally biased region" description="Basic and acidic residues" evidence="1">
    <location>
        <begin position="153"/>
        <end position="171"/>
    </location>
</feature>